<evidence type="ECO:0000256" key="1">
    <source>
        <dbReference type="SAM" id="Phobius"/>
    </source>
</evidence>
<keyword evidence="1" id="KW-0812">Transmembrane</keyword>
<feature type="transmembrane region" description="Helical" evidence="1">
    <location>
        <begin position="30"/>
        <end position="54"/>
    </location>
</feature>
<dbReference type="OrthoDB" id="9855125at2"/>
<accession>B0C4F1</accession>
<proteinExistence type="predicted"/>
<evidence type="ECO:0000313" key="2">
    <source>
        <dbReference type="EMBL" id="ABW28695.1"/>
    </source>
</evidence>
<dbReference type="Proteomes" id="UP000000268">
    <property type="component" value="Chromosome"/>
</dbReference>
<dbReference type="HOGENOM" id="CLU_2140349_0_0_3"/>
<keyword evidence="3" id="KW-1185">Reference proteome</keyword>
<evidence type="ECO:0000313" key="3">
    <source>
        <dbReference type="Proteomes" id="UP000000268"/>
    </source>
</evidence>
<dbReference type="KEGG" id="amr:AM1_3706"/>
<keyword evidence="1" id="KW-0472">Membrane</keyword>
<reference evidence="2 3" key="1">
    <citation type="journal article" date="2008" name="Proc. Natl. Acad. Sci. U.S.A.">
        <title>Niche adaptation and genome expansion in the chlorophyll d-producing cyanobacterium Acaryochloris marina.</title>
        <authorList>
            <person name="Swingley W.D."/>
            <person name="Chen M."/>
            <person name="Cheung P.C."/>
            <person name="Conrad A.L."/>
            <person name="Dejesa L.C."/>
            <person name="Hao J."/>
            <person name="Honchak B.M."/>
            <person name="Karbach L.E."/>
            <person name="Kurdoglu A."/>
            <person name="Lahiri S."/>
            <person name="Mastrian S.D."/>
            <person name="Miyashita H."/>
            <person name="Page L."/>
            <person name="Ramakrishna P."/>
            <person name="Satoh S."/>
            <person name="Sattley W.M."/>
            <person name="Shimada Y."/>
            <person name="Taylor H.L."/>
            <person name="Tomo T."/>
            <person name="Tsuchiya T."/>
            <person name="Wang Z.T."/>
            <person name="Raymond J."/>
            <person name="Mimuro M."/>
            <person name="Blankenship R.E."/>
            <person name="Touchman J.W."/>
        </authorList>
    </citation>
    <scope>NUCLEOTIDE SEQUENCE [LARGE SCALE GENOMIC DNA]</scope>
    <source>
        <strain evidence="3">MBIC 11017</strain>
    </source>
</reference>
<dbReference type="EMBL" id="CP000828">
    <property type="protein sequence ID" value="ABW28695.1"/>
    <property type="molecule type" value="Genomic_DNA"/>
</dbReference>
<protein>
    <submittedName>
        <fullName evidence="2">Uncharacterized protein</fullName>
    </submittedName>
</protein>
<keyword evidence="1" id="KW-1133">Transmembrane helix</keyword>
<sequence>MLGAGLILSGLFMGLTWFGGRVVRQQGPMLGFVGAALMMVLALLPFGYLTTYVWRAFQANGWAERAYQICFTAAVAVPMFTGVCCALLLLWASLAAQRRQRRRHQRRVRQRS</sequence>
<organism evidence="2 3">
    <name type="scientific">Acaryochloris marina (strain MBIC 11017)</name>
    <dbReference type="NCBI Taxonomy" id="329726"/>
    <lineage>
        <taxon>Bacteria</taxon>
        <taxon>Bacillati</taxon>
        <taxon>Cyanobacteriota</taxon>
        <taxon>Cyanophyceae</taxon>
        <taxon>Acaryochloridales</taxon>
        <taxon>Acaryochloridaceae</taxon>
        <taxon>Acaryochloris</taxon>
    </lineage>
</organism>
<dbReference type="AlphaFoldDB" id="B0C4F1"/>
<feature type="transmembrane region" description="Helical" evidence="1">
    <location>
        <begin position="6"/>
        <end position="23"/>
    </location>
</feature>
<name>B0C4F1_ACAM1</name>
<feature type="transmembrane region" description="Helical" evidence="1">
    <location>
        <begin position="66"/>
        <end position="96"/>
    </location>
</feature>
<gene>
    <name evidence="2" type="ordered locus">AM1_3706</name>
</gene>